<feature type="transmembrane region" description="Helical" evidence="1">
    <location>
        <begin position="20"/>
        <end position="40"/>
    </location>
</feature>
<keyword evidence="1" id="KW-0812">Transmembrane</keyword>
<evidence type="ECO:0000313" key="2">
    <source>
        <dbReference type="EMBL" id="MBX72254.1"/>
    </source>
</evidence>
<name>A0A2P2QZE5_RHIMU</name>
<organism evidence="2">
    <name type="scientific">Rhizophora mucronata</name>
    <name type="common">Asiatic mangrove</name>
    <dbReference type="NCBI Taxonomy" id="61149"/>
    <lineage>
        <taxon>Eukaryota</taxon>
        <taxon>Viridiplantae</taxon>
        <taxon>Streptophyta</taxon>
        <taxon>Embryophyta</taxon>
        <taxon>Tracheophyta</taxon>
        <taxon>Spermatophyta</taxon>
        <taxon>Magnoliopsida</taxon>
        <taxon>eudicotyledons</taxon>
        <taxon>Gunneridae</taxon>
        <taxon>Pentapetalae</taxon>
        <taxon>rosids</taxon>
        <taxon>fabids</taxon>
        <taxon>Malpighiales</taxon>
        <taxon>Rhizophoraceae</taxon>
        <taxon>Rhizophora</taxon>
    </lineage>
</organism>
<reference evidence="2" key="1">
    <citation type="submission" date="2018-02" db="EMBL/GenBank/DDBJ databases">
        <title>Rhizophora mucronata_Transcriptome.</title>
        <authorList>
            <person name="Meera S.P."/>
            <person name="Sreeshan A."/>
            <person name="Augustine A."/>
        </authorList>
    </citation>
    <scope>NUCLEOTIDE SEQUENCE</scope>
    <source>
        <tissue evidence="2">Leaf</tissue>
    </source>
</reference>
<protein>
    <submittedName>
        <fullName evidence="2">Uncharacterized protein</fullName>
    </submittedName>
</protein>
<keyword evidence="1" id="KW-1133">Transmembrane helix</keyword>
<sequence>MKIVHILWVYFCLFEDVWPLIFDYSVLLFGWLSFIILAYVRWLL</sequence>
<proteinExistence type="predicted"/>
<keyword evidence="1" id="KW-0472">Membrane</keyword>
<dbReference type="AlphaFoldDB" id="A0A2P2QZE5"/>
<accession>A0A2P2QZE5</accession>
<evidence type="ECO:0000256" key="1">
    <source>
        <dbReference type="SAM" id="Phobius"/>
    </source>
</evidence>
<dbReference type="EMBL" id="GGEC01091770">
    <property type="protein sequence ID" value="MBX72254.1"/>
    <property type="molecule type" value="Transcribed_RNA"/>
</dbReference>